<evidence type="ECO:0000313" key="1">
    <source>
        <dbReference type="EMBL" id="USU99153.1"/>
    </source>
</evidence>
<protein>
    <submittedName>
        <fullName evidence="1">Glycosyltransferase</fullName>
    </submittedName>
</protein>
<dbReference type="RefSeq" id="WP_234584990.1">
    <property type="nucleotide sequence ID" value="NZ_CAMIPG010000006.1"/>
</dbReference>
<keyword evidence="2" id="KW-1185">Reference proteome</keyword>
<dbReference type="SUPFAM" id="SSF56059">
    <property type="entry name" value="Glutathione synthetase ATP-binding domain-like"/>
    <property type="match status" value="1"/>
</dbReference>
<dbReference type="Proteomes" id="UP001056873">
    <property type="component" value="Chromosome"/>
</dbReference>
<proteinExistence type="predicted"/>
<name>A0ABY5CMH9_9GAMM</name>
<sequence length="283" mass="33866">MLYNLVKRLYKHVPDALYHQVKYAMHFKRIPHLSHPTCFNEKIMRRKVYPRKIYTTLSDKYKVREFIAGLWGEEYLVELYAHGKELTYEMYQSLPDSFVLKANHGSGYNKLVFDKNQVSYGELYDLSSSWLNANFYYQYREKHYQDIVPQIMAERLLLDNGEIPNDIKFHCFNRDGNICIFIQVDYQRFGEHRRDVFDVSWNRTNIRMGMTENSLTPASRPEKLDEMIRLAELTARQFSYVRVDFYQVEGRIYFGELTFTPGAGFCHFMPKSVEKEWGSYFNE</sequence>
<dbReference type="GeneID" id="75023119"/>
<accession>A0ABY5CMH9</accession>
<dbReference type="Pfam" id="PF14305">
    <property type="entry name" value="ATPgrasp_TupA"/>
    <property type="match status" value="1"/>
</dbReference>
<evidence type="ECO:0000313" key="2">
    <source>
        <dbReference type="Proteomes" id="UP001056873"/>
    </source>
</evidence>
<reference evidence="1" key="1">
    <citation type="journal article" date="2022" name="BMC Genomics">
        <title>Genome sequence of the entomopathogenic Serratia entomophila isolate 626 and characterisation of the species specific itaconate degradation pathway.</title>
        <authorList>
            <person name="Vaughan A.L."/>
            <person name="Altermann E."/>
            <person name="Glare T.R."/>
            <person name="Hurst M.R.H."/>
        </authorList>
    </citation>
    <scope>NUCLEOTIDE SEQUENCE</scope>
    <source>
        <strain evidence="1">626</strain>
    </source>
</reference>
<gene>
    <name evidence="1" type="ORF">KFQ06_13890</name>
</gene>
<dbReference type="InterPro" id="IPR029465">
    <property type="entry name" value="ATPgrasp_TupA"/>
</dbReference>
<organism evidence="1 2">
    <name type="scientific">Serratia entomophila</name>
    <dbReference type="NCBI Taxonomy" id="42906"/>
    <lineage>
        <taxon>Bacteria</taxon>
        <taxon>Pseudomonadati</taxon>
        <taxon>Pseudomonadota</taxon>
        <taxon>Gammaproteobacteria</taxon>
        <taxon>Enterobacterales</taxon>
        <taxon>Yersiniaceae</taxon>
        <taxon>Serratia</taxon>
    </lineage>
</organism>
<dbReference type="EMBL" id="CP074347">
    <property type="protein sequence ID" value="USU99153.1"/>
    <property type="molecule type" value="Genomic_DNA"/>
</dbReference>